<dbReference type="OrthoDB" id="1028014at2759"/>
<evidence type="ECO:0000256" key="1">
    <source>
        <dbReference type="SAM" id="MobiDB-lite"/>
    </source>
</evidence>
<dbReference type="PANTHER" id="PTHR34776">
    <property type="entry name" value="F17F16.3 PROTEIN"/>
    <property type="match status" value="1"/>
</dbReference>
<accession>A0A9X0AJZ9</accession>
<feature type="compositionally biased region" description="Basic and acidic residues" evidence="1">
    <location>
        <begin position="93"/>
        <end position="110"/>
    </location>
</feature>
<protein>
    <submittedName>
        <fullName evidence="2">Uncharacterized protein</fullName>
    </submittedName>
</protein>
<feature type="region of interest" description="Disordered" evidence="1">
    <location>
        <begin position="1"/>
        <end position="146"/>
    </location>
</feature>
<dbReference type="AlphaFoldDB" id="A0A9X0AJZ9"/>
<organism evidence="2 3">
    <name type="scientific">Sclerotinia nivalis</name>
    <dbReference type="NCBI Taxonomy" id="352851"/>
    <lineage>
        <taxon>Eukaryota</taxon>
        <taxon>Fungi</taxon>
        <taxon>Dikarya</taxon>
        <taxon>Ascomycota</taxon>
        <taxon>Pezizomycotina</taxon>
        <taxon>Leotiomycetes</taxon>
        <taxon>Helotiales</taxon>
        <taxon>Sclerotiniaceae</taxon>
        <taxon>Sclerotinia</taxon>
    </lineage>
</organism>
<keyword evidence="3" id="KW-1185">Reference proteome</keyword>
<feature type="compositionally biased region" description="Acidic residues" evidence="1">
    <location>
        <begin position="170"/>
        <end position="184"/>
    </location>
</feature>
<evidence type="ECO:0000313" key="3">
    <source>
        <dbReference type="Proteomes" id="UP001152300"/>
    </source>
</evidence>
<reference evidence="2" key="1">
    <citation type="submission" date="2022-11" db="EMBL/GenBank/DDBJ databases">
        <title>Genome Resource of Sclerotinia nivalis Strain SnTB1, a Plant Pathogen Isolated from American Ginseng.</title>
        <authorList>
            <person name="Fan S."/>
        </authorList>
    </citation>
    <scope>NUCLEOTIDE SEQUENCE</scope>
    <source>
        <strain evidence="2">SnTB1</strain>
    </source>
</reference>
<dbReference type="Proteomes" id="UP001152300">
    <property type="component" value="Unassembled WGS sequence"/>
</dbReference>
<gene>
    <name evidence="2" type="ORF">OCU04_007925</name>
</gene>
<sequence length="495" mass="54657">MGGTTEDVIDYATKKRESSTQPTEARKKRKVRSDGGANVQDGEEENDSPNKTDSSDEYEAMVEHAKAQNKNNPIDLKDVNTLLNEAPDASETSDDKSDEKAEEKSGERKPQFVPSGPVISAIPPGQNIGSSLSQKRAGKAPKLSPTLVNDASVFPLLNNAENESHHTGDTTEDADGSEMTEEDIGGSSKVEESSIPDDWVYVPDASTINESIVTDDIKPAHVLEDKQSTITNDSSKRSIPASILEKGIIYFCYRHRVGLEGAPQGIEDIARSYFVLRPLPLEAKIPKGPLKDDSNACLLSLPKKVWPKSEQDKFLCFVDGVGMTIQELKNRFSGPSQLPPIRPIAEGVYAIVSSGRESHLAYHITYPEISQIQKDLGIKAKGSFVCSIKNPNAPSRENVKTDHVAKYSEELQKKFRDLRWMSLVPEHLTYEGTQMLLIGEGESKVKNDENNNPEEEMNKLEQEDQNRVEALKEDDPIFADLGLGAKEFSQTQTTW</sequence>
<dbReference type="EMBL" id="JAPEIS010000008">
    <property type="protein sequence ID" value="KAJ8064090.1"/>
    <property type="molecule type" value="Genomic_DNA"/>
</dbReference>
<proteinExistence type="predicted"/>
<dbReference type="PANTHER" id="PTHR34776:SF1">
    <property type="entry name" value="F17F16.3 PROTEIN"/>
    <property type="match status" value="1"/>
</dbReference>
<name>A0A9X0AJZ9_9HELO</name>
<comment type="caution">
    <text evidence="2">The sequence shown here is derived from an EMBL/GenBank/DDBJ whole genome shotgun (WGS) entry which is preliminary data.</text>
</comment>
<feature type="region of interest" description="Disordered" evidence="1">
    <location>
        <begin position="158"/>
        <end position="196"/>
    </location>
</feature>
<evidence type="ECO:0000313" key="2">
    <source>
        <dbReference type="EMBL" id="KAJ8064090.1"/>
    </source>
</evidence>